<sequence length="40" mass="5098">MVKDSYKKRLRETLEEDSMLYNFYLWLEKIYVKKNENKNH</sequence>
<dbReference type="EMBL" id="LAZR01063471">
    <property type="protein sequence ID" value="KKK59456.1"/>
    <property type="molecule type" value="Genomic_DNA"/>
</dbReference>
<dbReference type="AlphaFoldDB" id="A0A0F8ZHL0"/>
<accession>A0A0F8ZHL0</accession>
<protein>
    <submittedName>
        <fullName evidence="1">Uncharacterized protein</fullName>
    </submittedName>
</protein>
<evidence type="ECO:0000313" key="1">
    <source>
        <dbReference type="EMBL" id="KKK59456.1"/>
    </source>
</evidence>
<gene>
    <name evidence="1" type="ORF">LCGC14_3034230</name>
</gene>
<proteinExistence type="predicted"/>
<name>A0A0F8ZHL0_9ZZZZ</name>
<reference evidence="1" key="1">
    <citation type="journal article" date="2015" name="Nature">
        <title>Complex archaea that bridge the gap between prokaryotes and eukaryotes.</title>
        <authorList>
            <person name="Spang A."/>
            <person name="Saw J.H."/>
            <person name="Jorgensen S.L."/>
            <person name="Zaremba-Niedzwiedzka K."/>
            <person name="Martijn J."/>
            <person name="Lind A.E."/>
            <person name="van Eijk R."/>
            <person name="Schleper C."/>
            <person name="Guy L."/>
            <person name="Ettema T.J."/>
        </authorList>
    </citation>
    <scope>NUCLEOTIDE SEQUENCE</scope>
</reference>
<organism evidence="1">
    <name type="scientific">marine sediment metagenome</name>
    <dbReference type="NCBI Taxonomy" id="412755"/>
    <lineage>
        <taxon>unclassified sequences</taxon>
        <taxon>metagenomes</taxon>
        <taxon>ecological metagenomes</taxon>
    </lineage>
</organism>
<comment type="caution">
    <text evidence="1">The sequence shown here is derived from an EMBL/GenBank/DDBJ whole genome shotgun (WGS) entry which is preliminary data.</text>
</comment>